<accession>A0A9W6GZ83</accession>
<name>A0A9W6GZ83_9HYPH</name>
<evidence type="ECO:0000313" key="2">
    <source>
        <dbReference type="EMBL" id="GLI95656.1"/>
    </source>
</evidence>
<keyword evidence="3" id="KW-1185">Reference proteome</keyword>
<organism evidence="2 3">
    <name type="scientific">Methylocystis echinoides</name>
    <dbReference type="NCBI Taxonomy" id="29468"/>
    <lineage>
        <taxon>Bacteria</taxon>
        <taxon>Pseudomonadati</taxon>
        <taxon>Pseudomonadota</taxon>
        <taxon>Alphaproteobacteria</taxon>
        <taxon>Hyphomicrobiales</taxon>
        <taxon>Methylocystaceae</taxon>
        <taxon>Methylocystis</taxon>
    </lineage>
</organism>
<dbReference type="EMBL" id="BSEC01000004">
    <property type="protein sequence ID" value="GLI95656.1"/>
    <property type="molecule type" value="Genomic_DNA"/>
</dbReference>
<comment type="caution">
    <text evidence="2">The sequence shown here is derived from an EMBL/GenBank/DDBJ whole genome shotgun (WGS) entry which is preliminary data.</text>
</comment>
<evidence type="ECO:0000313" key="3">
    <source>
        <dbReference type="Proteomes" id="UP001144323"/>
    </source>
</evidence>
<proteinExistence type="predicted"/>
<dbReference type="AlphaFoldDB" id="A0A9W6GZ83"/>
<evidence type="ECO:0000256" key="1">
    <source>
        <dbReference type="SAM" id="MobiDB-lite"/>
    </source>
</evidence>
<reference evidence="2" key="1">
    <citation type="journal article" date="2023" name="Int. J. Syst. Evol. Microbiol.">
        <title>Methylocystis iwaonis sp. nov., a type II methane-oxidizing bacterium from surface soil of a rice paddy field in Japan, and emended description of the genus Methylocystis (ex Whittenbury et al. 1970) Bowman et al. 1993.</title>
        <authorList>
            <person name="Kaise H."/>
            <person name="Sawadogo J.B."/>
            <person name="Alam M.S."/>
            <person name="Ueno C."/>
            <person name="Dianou D."/>
            <person name="Shinjo R."/>
            <person name="Asakawa S."/>
        </authorList>
    </citation>
    <scope>NUCLEOTIDE SEQUENCE</scope>
    <source>
        <strain evidence="2">LMG27198</strain>
    </source>
</reference>
<dbReference type="Proteomes" id="UP001144323">
    <property type="component" value="Unassembled WGS sequence"/>
</dbReference>
<gene>
    <name evidence="2" type="ORF">LMG27198_46480</name>
</gene>
<sequence length="76" mass="7894">MTAGVFWAAHANNATNPARRPIAWPTIVFQILAPDALGVTACIKTVGPRLGKSQGSSNDIAKDPIAPMTNPEIIAG</sequence>
<feature type="region of interest" description="Disordered" evidence="1">
    <location>
        <begin position="49"/>
        <end position="76"/>
    </location>
</feature>
<protein>
    <submittedName>
        <fullName evidence="2">Uncharacterized protein</fullName>
    </submittedName>
</protein>